<protein>
    <submittedName>
        <fullName evidence="3">Uncharacterized protein</fullName>
    </submittedName>
</protein>
<organism evidence="3 4">
    <name type="scientific">Trichomonas vaginalis (strain ATCC PRA-98 / G3)</name>
    <dbReference type="NCBI Taxonomy" id="412133"/>
    <lineage>
        <taxon>Eukaryota</taxon>
        <taxon>Metamonada</taxon>
        <taxon>Parabasalia</taxon>
        <taxon>Trichomonadida</taxon>
        <taxon>Trichomonadidae</taxon>
        <taxon>Trichomonas</taxon>
    </lineage>
</organism>
<proteinExistence type="predicted"/>
<dbReference type="Proteomes" id="UP000001542">
    <property type="component" value="Unassembled WGS sequence"/>
</dbReference>
<dbReference type="RefSeq" id="XP_001314884.1">
    <property type="nucleotide sequence ID" value="XM_001314849.1"/>
</dbReference>
<reference evidence="3" key="2">
    <citation type="journal article" date="2007" name="Science">
        <title>Draft genome sequence of the sexually transmitted pathogen Trichomonas vaginalis.</title>
        <authorList>
            <person name="Carlton J.M."/>
            <person name="Hirt R.P."/>
            <person name="Silva J.C."/>
            <person name="Delcher A.L."/>
            <person name="Schatz M."/>
            <person name="Zhao Q."/>
            <person name="Wortman J.R."/>
            <person name="Bidwell S.L."/>
            <person name="Alsmark U.C.M."/>
            <person name="Besteiro S."/>
            <person name="Sicheritz-Ponten T."/>
            <person name="Noel C.J."/>
            <person name="Dacks J.B."/>
            <person name="Foster P.G."/>
            <person name="Simillion C."/>
            <person name="Van de Peer Y."/>
            <person name="Miranda-Saavedra D."/>
            <person name="Barton G.J."/>
            <person name="Westrop G.D."/>
            <person name="Mueller S."/>
            <person name="Dessi D."/>
            <person name="Fiori P.L."/>
            <person name="Ren Q."/>
            <person name="Paulsen I."/>
            <person name="Zhang H."/>
            <person name="Bastida-Corcuera F.D."/>
            <person name="Simoes-Barbosa A."/>
            <person name="Brown M.T."/>
            <person name="Hayes R.D."/>
            <person name="Mukherjee M."/>
            <person name="Okumura C.Y."/>
            <person name="Schneider R."/>
            <person name="Smith A.J."/>
            <person name="Vanacova S."/>
            <person name="Villalvazo M."/>
            <person name="Haas B.J."/>
            <person name="Pertea M."/>
            <person name="Feldblyum T.V."/>
            <person name="Utterback T.R."/>
            <person name="Shu C.L."/>
            <person name="Osoegawa K."/>
            <person name="de Jong P.J."/>
            <person name="Hrdy I."/>
            <person name="Horvathova L."/>
            <person name="Zubacova Z."/>
            <person name="Dolezal P."/>
            <person name="Malik S.B."/>
            <person name="Logsdon J.M. Jr."/>
            <person name="Henze K."/>
            <person name="Gupta A."/>
            <person name="Wang C.C."/>
            <person name="Dunne R.L."/>
            <person name="Upcroft J.A."/>
            <person name="Upcroft P."/>
            <person name="White O."/>
            <person name="Salzberg S.L."/>
            <person name="Tang P."/>
            <person name="Chiu C.-H."/>
            <person name="Lee Y.-S."/>
            <person name="Embley T.M."/>
            <person name="Coombs G.H."/>
            <person name="Mottram J.C."/>
            <person name="Tachezy J."/>
            <person name="Fraser-Liggett C.M."/>
            <person name="Johnson P.J."/>
        </authorList>
    </citation>
    <scope>NUCLEOTIDE SEQUENCE [LARGE SCALE GENOMIC DNA]</scope>
    <source>
        <strain evidence="3">G3</strain>
    </source>
</reference>
<feature type="region of interest" description="Disordered" evidence="2">
    <location>
        <begin position="220"/>
        <end position="240"/>
    </location>
</feature>
<accession>A2EXH1</accession>
<gene>
    <name evidence="3" type="ORF">TVAG_253120</name>
</gene>
<dbReference type="SMR" id="A2EXH1"/>
<evidence type="ECO:0000256" key="1">
    <source>
        <dbReference type="SAM" id="Coils"/>
    </source>
</evidence>
<dbReference type="VEuPathDB" id="TrichDB:TVAGG3_0193640"/>
<keyword evidence="1" id="KW-0175">Coiled coil</keyword>
<dbReference type="InParanoid" id="A2EXH1"/>
<dbReference type="VEuPathDB" id="TrichDB:TVAG_253120"/>
<dbReference type="AlphaFoldDB" id="A2EXH1"/>
<feature type="coiled-coil region" evidence="1">
    <location>
        <begin position="118"/>
        <end position="152"/>
    </location>
</feature>
<reference evidence="3" key="1">
    <citation type="submission" date="2006-10" db="EMBL/GenBank/DDBJ databases">
        <authorList>
            <person name="Amadeo P."/>
            <person name="Zhao Q."/>
            <person name="Wortman J."/>
            <person name="Fraser-Liggett C."/>
            <person name="Carlton J."/>
        </authorList>
    </citation>
    <scope>NUCLEOTIDE SEQUENCE</scope>
    <source>
        <strain evidence="3">G3</strain>
    </source>
</reference>
<sequence>MRNNISYQDIANHIDDYLKSKTLFTSFNNQEIFHVFDYMKVNGDQALQVLEQCKGYMNPNEVFEMLRHWKINFGWDANKVATISLLVSELTDCRFINDYIRYFIKRIMDFYESSIKGVKTAQRKIDKKDKEIKELRHEKAELFQKNEYQQDQIEMYIQIQHAHINFLLEQAEKIEVADFRLNNYKKIVEQKNEEIEGLKQSLANTNSELKNIKNLLKAQGNNQDAASSNHKIKSSKSQTDFPKQQISTMRCVMANPTQVYIPETPNNPNGYQITNTDLAQDQKVNNLINNQKAKVTMKIT</sequence>
<keyword evidence="4" id="KW-1185">Reference proteome</keyword>
<evidence type="ECO:0000313" key="4">
    <source>
        <dbReference type="Proteomes" id="UP000001542"/>
    </source>
</evidence>
<name>A2EXH1_TRIV3</name>
<evidence type="ECO:0000256" key="2">
    <source>
        <dbReference type="SAM" id="MobiDB-lite"/>
    </source>
</evidence>
<dbReference type="KEGG" id="tva:4760501"/>
<evidence type="ECO:0000313" key="3">
    <source>
        <dbReference type="EMBL" id="EAY02661.1"/>
    </source>
</evidence>
<dbReference type="EMBL" id="DS113529">
    <property type="protein sequence ID" value="EAY02661.1"/>
    <property type="molecule type" value="Genomic_DNA"/>
</dbReference>